<name>A0A1W9KXQ4_9BURK</name>
<evidence type="ECO:0000313" key="1">
    <source>
        <dbReference type="EMBL" id="OQW89423.1"/>
    </source>
</evidence>
<dbReference type="Gene3D" id="3.40.50.10110">
    <property type="entry name" value="DNA polymerase III subunit chi"/>
    <property type="match status" value="1"/>
</dbReference>
<dbReference type="PANTHER" id="PTHR38767">
    <property type="entry name" value="DNA POLYMERASE III SUBUNIT CHI"/>
    <property type="match status" value="1"/>
</dbReference>
<dbReference type="Pfam" id="PF04364">
    <property type="entry name" value="DNA_pol3_chi"/>
    <property type="match status" value="1"/>
</dbReference>
<dbReference type="GO" id="GO:0003887">
    <property type="term" value="F:DNA-directed DNA polymerase activity"/>
    <property type="evidence" value="ECO:0007669"/>
    <property type="project" value="InterPro"/>
</dbReference>
<dbReference type="EMBL" id="MTEI01000002">
    <property type="protein sequence ID" value="OQW89423.1"/>
    <property type="molecule type" value="Genomic_DNA"/>
</dbReference>
<organism evidence="1 2">
    <name type="scientific">Rhodoferax ferrireducens</name>
    <dbReference type="NCBI Taxonomy" id="192843"/>
    <lineage>
        <taxon>Bacteria</taxon>
        <taxon>Pseudomonadati</taxon>
        <taxon>Pseudomonadota</taxon>
        <taxon>Betaproteobacteria</taxon>
        <taxon>Burkholderiales</taxon>
        <taxon>Comamonadaceae</taxon>
        <taxon>Rhodoferax</taxon>
    </lineage>
</organism>
<reference evidence="1 2" key="1">
    <citation type="submission" date="2017-01" db="EMBL/GenBank/DDBJ databases">
        <title>Novel large sulfur bacteria in the metagenomes of groundwater-fed chemosynthetic microbial mats in the Lake Huron basin.</title>
        <authorList>
            <person name="Sharrar A.M."/>
            <person name="Flood B.E."/>
            <person name="Bailey J.V."/>
            <person name="Jones D.S."/>
            <person name="Biddanda B."/>
            <person name="Ruberg S.A."/>
            <person name="Marcus D.N."/>
            <person name="Dick G.J."/>
        </authorList>
    </citation>
    <scope>NUCLEOTIDE SEQUENCE [LARGE SCALE GENOMIC DNA]</scope>
    <source>
        <strain evidence="1">A7</strain>
    </source>
</reference>
<dbReference type="GO" id="GO:0003677">
    <property type="term" value="F:DNA binding"/>
    <property type="evidence" value="ECO:0007669"/>
    <property type="project" value="InterPro"/>
</dbReference>
<evidence type="ECO:0000313" key="2">
    <source>
        <dbReference type="Proteomes" id="UP000192505"/>
    </source>
</evidence>
<dbReference type="AlphaFoldDB" id="A0A1W9KXQ4"/>
<dbReference type="SUPFAM" id="SSF102400">
    <property type="entry name" value="DNA polymerase III chi subunit"/>
    <property type="match status" value="1"/>
</dbReference>
<dbReference type="InterPro" id="IPR007459">
    <property type="entry name" value="DNA_pol3_chi"/>
</dbReference>
<proteinExistence type="predicted"/>
<gene>
    <name evidence="1" type="ORF">BWK72_05765</name>
</gene>
<accession>A0A1W9KXQ4</accession>
<sequence length="144" mass="16038">MTQVAFHFNVDNRLHYSCRLVRKAVAAGTSMVVTGSPDVLDQFDRDLWALSATDFLPHCRLTDAPARVQKSAVLLCEDLIGVPSRDILLNLAERTPTGFEQFDKVIEVVTADPVERSQARLRWKHYAQAGLALTQHDLGPRTAP</sequence>
<protein>
    <submittedName>
        <fullName evidence="1">DNA polymerase III subunit chi</fullName>
    </submittedName>
</protein>
<dbReference type="InterPro" id="IPR036768">
    <property type="entry name" value="PolIII_chi_sf"/>
</dbReference>
<dbReference type="GO" id="GO:0032298">
    <property type="term" value="P:positive regulation of DNA-templated DNA replication initiation"/>
    <property type="evidence" value="ECO:0007669"/>
    <property type="project" value="TreeGrafter"/>
</dbReference>
<comment type="caution">
    <text evidence="1">The sequence shown here is derived from an EMBL/GenBank/DDBJ whole genome shotgun (WGS) entry which is preliminary data.</text>
</comment>
<dbReference type="Proteomes" id="UP000192505">
    <property type="component" value="Unassembled WGS sequence"/>
</dbReference>
<dbReference type="PANTHER" id="PTHR38767:SF1">
    <property type="entry name" value="DNA POLYMERASE III SUBUNIT CHI"/>
    <property type="match status" value="1"/>
</dbReference>
<dbReference type="GO" id="GO:0006260">
    <property type="term" value="P:DNA replication"/>
    <property type="evidence" value="ECO:0007669"/>
    <property type="project" value="InterPro"/>
</dbReference>